<feature type="region of interest" description="Disordered" evidence="1">
    <location>
        <begin position="1"/>
        <end position="33"/>
    </location>
</feature>
<reference evidence="2" key="1">
    <citation type="journal article" date="2021" name="Proc. Natl. Acad. Sci. U.S.A.">
        <title>A Catalog of Tens of Thousands of Viruses from Human Metagenomes Reveals Hidden Associations with Chronic Diseases.</title>
        <authorList>
            <person name="Tisza M.J."/>
            <person name="Buck C.B."/>
        </authorList>
    </citation>
    <scope>NUCLEOTIDE SEQUENCE</scope>
    <source>
        <strain evidence="2">CtXZQ9</strain>
    </source>
</reference>
<feature type="compositionally biased region" description="Basic and acidic residues" evidence="1">
    <location>
        <begin position="10"/>
        <end position="33"/>
    </location>
</feature>
<protein>
    <submittedName>
        <fullName evidence="2">Uncharacterized protein</fullName>
    </submittedName>
</protein>
<proteinExistence type="predicted"/>
<sequence>MVDQSQTEIEPIHRADGESGETDSKVQKEVVGE</sequence>
<name>A0A8S5P2C0_9CAUD</name>
<organism evidence="2">
    <name type="scientific">Siphoviridae sp. ctXZQ9</name>
    <dbReference type="NCBI Taxonomy" id="2825545"/>
    <lineage>
        <taxon>Viruses</taxon>
        <taxon>Duplodnaviria</taxon>
        <taxon>Heunggongvirae</taxon>
        <taxon>Uroviricota</taxon>
        <taxon>Caudoviricetes</taxon>
    </lineage>
</organism>
<evidence type="ECO:0000256" key="1">
    <source>
        <dbReference type="SAM" id="MobiDB-lite"/>
    </source>
</evidence>
<evidence type="ECO:0000313" key="2">
    <source>
        <dbReference type="EMBL" id="DAE00784.1"/>
    </source>
</evidence>
<dbReference type="EMBL" id="BK015310">
    <property type="protein sequence ID" value="DAE00784.1"/>
    <property type="molecule type" value="Genomic_DNA"/>
</dbReference>
<accession>A0A8S5P2C0</accession>